<dbReference type="InterPro" id="IPR052245">
    <property type="entry name" value="Plant_Stress_Dev_TF"/>
</dbReference>
<evidence type="ECO:0000313" key="10">
    <source>
        <dbReference type="Proteomes" id="UP000298416"/>
    </source>
</evidence>
<keyword evidence="3" id="KW-0238">DNA-binding</keyword>
<organism evidence="9">
    <name type="scientific">Salvia splendens</name>
    <name type="common">Scarlet sage</name>
    <dbReference type="NCBI Taxonomy" id="180675"/>
    <lineage>
        <taxon>Eukaryota</taxon>
        <taxon>Viridiplantae</taxon>
        <taxon>Streptophyta</taxon>
        <taxon>Embryophyta</taxon>
        <taxon>Tracheophyta</taxon>
        <taxon>Spermatophyta</taxon>
        <taxon>Magnoliopsida</taxon>
        <taxon>eudicotyledons</taxon>
        <taxon>Gunneridae</taxon>
        <taxon>Pentapetalae</taxon>
        <taxon>asterids</taxon>
        <taxon>lamiids</taxon>
        <taxon>Lamiales</taxon>
        <taxon>Lamiaceae</taxon>
        <taxon>Nepetoideae</taxon>
        <taxon>Mentheae</taxon>
        <taxon>Salviinae</taxon>
        <taxon>Salvia</taxon>
        <taxon>Salvia subgen. Calosphace</taxon>
        <taxon>core Calosphace</taxon>
    </lineage>
</organism>
<evidence type="ECO:0000256" key="6">
    <source>
        <dbReference type="SAM" id="MobiDB-lite"/>
    </source>
</evidence>
<dbReference type="Pfam" id="PF00249">
    <property type="entry name" value="Myb_DNA-binding"/>
    <property type="match status" value="1"/>
</dbReference>
<dbReference type="SMART" id="SM00717">
    <property type="entry name" value="SANT"/>
    <property type="match status" value="1"/>
</dbReference>
<evidence type="ECO:0000256" key="3">
    <source>
        <dbReference type="ARBA" id="ARBA00023125"/>
    </source>
</evidence>
<dbReference type="InterPro" id="IPR001005">
    <property type="entry name" value="SANT/Myb"/>
</dbReference>
<evidence type="ECO:0000256" key="2">
    <source>
        <dbReference type="ARBA" id="ARBA00023015"/>
    </source>
</evidence>
<accession>A0A8X8X1Y7</accession>
<dbReference type="Proteomes" id="UP000298416">
    <property type="component" value="Unassembled WGS sequence"/>
</dbReference>
<reference evidence="9" key="1">
    <citation type="submission" date="2018-01" db="EMBL/GenBank/DDBJ databases">
        <authorList>
            <person name="Mao J.F."/>
        </authorList>
    </citation>
    <scope>NUCLEOTIDE SEQUENCE</scope>
    <source>
        <strain evidence="9">Huo1</strain>
        <tissue evidence="9">Leaf</tissue>
    </source>
</reference>
<dbReference type="CDD" id="cd00167">
    <property type="entry name" value="SANT"/>
    <property type="match status" value="1"/>
</dbReference>
<dbReference type="PANTHER" id="PTHR44191">
    <property type="entry name" value="TRANSCRIPTION FACTOR KUA1"/>
    <property type="match status" value="1"/>
</dbReference>
<dbReference type="GO" id="GO:0003677">
    <property type="term" value="F:DNA binding"/>
    <property type="evidence" value="ECO:0007669"/>
    <property type="project" value="UniProtKB-KW"/>
</dbReference>
<dbReference type="InterPro" id="IPR017884">
    <property type="entry name" value="SANT_dom"/>
</dbReference>
<feature type="domain" description="HTH myb-type" evidence="8">
    <location>
        <begin position="93"/>
        <end position="140"/>
    </location>
</feature>
<keyword evidence="10" id="KW-1185">Reference proteome</keyword>
<keyword evidence="4" id="KW-0804">Transcription</keyword>
<dbReference type="EMBL" id="PNBA02000013">
    <property type="protein sequence ID" value="KAG6404101.1"/>
    <property type="molecule type" value="Genomic_DNA"/>
</dbReference>
<dbReference type="PROSITE" id="PS51293">
    <property type="entry name" value="SANT"/>
    <property type="match status" value="1"/>
</dbReference>
<comment type="caution">
    <text evidence="9">The sequence shown here is derived from an EMBL/GenBank/DDBJ whole genome shotgun (WGS) entry which is preliminary data.</text>
</comment>
<dbReference type="GO" id="GO:0005634">
    <property type="term" value="C:nucleus"/>
    <property type="evidence" value="ECO:0007669"/>
    <property type="project" value="UniProtKB-SubCell"/>
</dbReference>
<evidence type="ECO:0000256" key="4">
    <source>
        <dbReference type="ARBA" id="ARBA00023163"/>
    </source>
</evidence>
<dbReference type="InterPro" id="IPR009057">
    <property type="entry name" value="Homeodomain-like_sf"/>
</dbReference>
<feature type="region of interest" description="Disordered" evidence="6">
    <location>
        <begin position="66"/>
        <end position="96"/>
    </location>
</feature>
<feature type="domain" description="SANT" evidence="7">
    <location>
        <begin position="93"/>
        <end position="140"/>
    </location>
</feature>
<keyword evidence="5" id="KW-0539">Nucleus</keyword>
<dbReference type="InterPro" id="IPR006447">
    <property type="entry name" value="Myb_dom_plants"/>
</dbReference>
<dbReference type="AlphaFoldDB" id="A0A8X8X1Y7"/>
<evidence type="ECO:0000256" key="5">
    <source>
        <dbReference type="ARBA" id="ARBA00023242"/>
    </source>
</evidence>
<feature type="compositionally biased region" description="Basic and acidic residues" evidence="6">
    <location>
        <begin position="87"/>
        <end position="96"/>
    </location>
</feature>
<dbReference type="Gene3D" id="1.10.10.60">
    <property type="entry name" value="Homeodomain-like"/>
    <property type="match status" value="1"/>
</dbReference>
<feature type="region of interest" description="Disordered" evidence="6">
    <location>
        <begin position="158"/>
        <end position="195"/>
    </location>
</feature>
<gene>
    <name evidence="9" type="ORF">SASPL_136341</name>
</gene>
<dbReference type="NCBIfam" id="TIGR01557">
    <property type="entry name" value="myb_SHAQKYF"/>
    <property type="match status" value="1"/>
</dbReference>
<evidence type="ECO:0000259" key="8">
    <source>
        <dbReference type="PROSITE" id="PS51294"/>
    </source>
</evidence>
<evidence type="ECO:0000259" key="7">
    <source>
        <dbReference type="PROSITE" id="PS51293"/>
    </source>
</evidence>
<dbReference type="PANTHER" id="PTHR44191:SF2">
    <property type="entry name" value="TRANSCRIPTION FACTOR MYBS1"/>
    <property type="match status" value="1"/>
</dbReference>
<dbReference type="GO" id="GO:0009751">
    <property type="term" value="P:response to salicylic acid"/>
    <property type="evidence" value="ECO:0007669"/>
    <property type="project" value="TreeGrafter"/>
</dbReference>
<reference evidence="9" key="2">
    <citation type="submission" date="2020-08" db="EMBL/GenBank/DDBJ databases">
        <title>Plant Genome Project.</title>
        <authorList>
            <person name="Zhang R.-G."/>
        </authorList>
    </citation>
    <scope>NUCLEOTIDE SEQUENCE</scope>
    <source>
        <strain evidence="9">Huo1</strain>
        <tissue evidence="9">Leaf</tissue>
    </source>
</reference>
<dbReference type="GO" id="GO:0006355">
    <property type="term" value="P:regulation of DNA-templated transcription"/>
    <property type="evidence" value="ECO:0007669"/>
    <property type="project" value="UniProtKB-ARBA"/>
</dbReference>
<name>A0A8X8X1Y7_SALSN</name>
<dbReference type="GO" id="GO:0009739">
    <property type="term" value="P:response to gibberellin"/>
    <property type="evidence" value="ECO:0007669"/>
    <property type="project" value="TreeGrafter"/>
</dbReference>
<dbReference type="InterPro" id="IPR017930">
    <property type="entry name" value="Myb_dom"/>
</dbReference>
<sequence>MQGTKLDQDCFNGSHQKHSWHHYMLLLEDVAAIEAGNIPLPNYNTTIAAASSSFMSTTSYKDKPFSNSGFSPVEPSAGKGGGGASRSEQERRTEEEHRLFLGGLDKFGKGDWRSISRNYVISRTPTQVASHAQKYFIRLNSMNRDRRRSSIHDITSVNGEVPSSAHLPPLVTGQQPHPPPAAASAMKHHQRPNMHGLGMYGGGGSHPSIKCIQGTTTSHLMFFQSVVPCHRHLSHPSIKC</sequence>
<dbReference type="PROSITE" id="PS51294">
    <property type="entry name" value="HTH_MYB"/>
    <property type="match status" value="1"/>
</dbReference>
<comment type="subcellular location">
    <subcellularLocation>
        <location evidence="1">Nucleus</location>
    </subcellularLocation>
</comment>
<dbReference type="SUPFAM" id="SSF46689">
    <property type="entry name" value="Homeodomain-like"/>
    <property type="match status" value="1"/>
</dbReference>
<protein>
    <recommendedName>
        <fullName evidence="11">MYB-related transcription factor LHY</fullName>
    </recommendedName>
</protein>
<dbReference type="FunFam" id="1.10.10.60:FF:000009">
    <property type="entry name" value="transcription factor MYB1R1"/>
    <property type="match status" value="1"/>
</dbReference>
<evidence type="ECO:0000313" key="9">
    <source>
        <dbReference type="EMBL" id="KAG6404101.1"/>
    </source>
</evidence>
<evidence type="ECO:0000256" key="1">
    <source>
        <dbReference type="ARBA" id="ARBA00004123"/>
    </source>
</evidence>
<evidence type="ECO:0008006" key="11">
    <source>
        <dbReference type="Google" id="ProtNLM"/>
    </source>
</evidence>
<keyword evidence="2" id="KW-0805">Transcription regulation</keyword>
<proteinExistence type="predicted"/>